<evidence type="ECO:0000313" key="4">
    <source>
        <dbReference type="Proteomes" id="UP000198976"/>
    </source>
</evidence>
<proteinExistence type="predicted"/>
<accession>A0ABY0VC22</accession>
<feature type="compositionally biased region" description="Acidic residues" evidence="1">
    <location>
        <begin position="176"/>
        <end position="185"/>
    </location>
</feature>
<feature type="compositionally biased region" description="Acidic residues" evidence="1">
    <location>
        <begin position="107"/>
        <end position="121"/>
    </location>
</feature>
<feature type="region of interest" description="Disordered" evidence="1">
    <location>
        <begin position="1"/>
        <end position="200"/>
    </location>
</feature>
<evidence type="ECO:0000313" key="3">
    <source>
        <dbReference type="EMBL" id="SDU06862.1"/>
    </source>
</evidence>
<dbReference type="EMBL" id="LT629792">
    <property type="protein sequence ID" value="SDU06862.1"/>
    <property type="molecule type" value="Genomic_DNA"/>
</dbReference>
<keyword evidence="4" id="KW-1185">Reference proteome</keyword>
<name>A0ABY0VC22_9ACTO</name>
<evidence type="ECO:0000256" key="2">
    <source>
        <dbReference type="SAM" id="Phobius"/>
    </source>
</evidence>
<keyword evidence="2" id="KW-0472">Membrane</keyword>
<dbReference type="RefSeq" id="WP_058237478.1">
    <property type="nucleotide sequence ID" value="NZ_LT629792.1"/>
</dbReference>
<feature type="compositionally biased region" description="Basic and acidic residues" evidence="1">
    <location>
        <begin position="1"/>
        <end position="13"/>
    </location>
</feature>
<dbReference type="Proteomes" id="UP000198976">
    <property type="component" value="Chromosome I"/>
</dbReference>
<sequence>MSDQELHDRRPEGEVGDDELIVDESPTFEGASGSTAAPMAPRPEETDEIAESAASDEILTGEEVTLSRHEGDTENIIGAPGSAADDTSAVDPVPSTSEPRIPSPVDPVDDEGDAPDLDEDEPRDRISPPERDDLPAPAPRDVLENRHDRDEDETATDEDELERTAVHRRSLVSPPEEADPADENEANWHPRAEPVPVHVEGTPSSLDDAIFEGTTLSPEIPSRAGSHWWSFFAFLIFLPIAWFLAADAGARMTLADGSAFSTGAVNLAAIAELVGALVIVVLLGVTVARSSLGGFVMGILTFLSGLVPIVIPGIFSQLIQPAVQWLNSWNAFGMNLAHHFQASAFSGRFALLGLIVLVGAWVSHWVRRRGRSEEALRAEVEKINPEGAFFSWRARRRAAKARDEGR</sequence>
<feature type="transmembrane region" description="Helical" evidence="2">
    <location>
        <begin position="228"/>
        <end position="245"/>
    </location>
</feature>
<keyword evidence="2" id="KW-0812">Transmembrane</keyword>
<reference evidence="3 4" key="1">
    <citation type="submission" date="2016-10" db="EMBL/GenBank/DDBJ databases">
        <authorList>
            <person name="Varghese N."/>
            <person name="Submissions S."/>
        </authorList>
    </citation>
    <scope>NUCLEOTIDE SEQUENCE [LARGE SCALE GENOMIC DNA]</scope>
    <source>
        <strain evidence="3 4">DSM 9169</strain>
    </source>
</reference>
<organism evidence="3 4">
    <name type="scientific">Schaalia radingae</name>
    <dbReference type="NCBI Taxonomy" id="131110"/>
    <lineage>
        <taxon>Bacteria</taxon>
        <taxon>Bacillati</taxon>
        <taxon>Actinomycetota</taxon>
        <taxon>Actinomycetes</taxon>
        <taxon>Actinomycetales</taxon>
        <taxon>Actinomycetaceae</taxon>
        <taxon>Schaalia</taxon>
    </lineage>
</organism>
<feature type="transmembrane region" description="Helical" evidence="2">
    <location>
        <begin position="339"/>
        <end position="362"/>
    </location>
</feature>
<keyword evidence="2" id="KW-1133">Transmembrane helix</keyword>
<feature type="compositionally biased region" description="Acidic residues" evidence="1">
    <location>
        <begin position="150"/>
        <end position="161"/>
    </location>
</feature>
<gene>
    <name evidence="3" type="ORF">SAMN04489714_1970</name>
</gene>
<feature type="compositionally biased region" description="Basic and acidic residues" evidence="1">
    <location>
        <begin position="122"/>
        <end position="134"/>
    </location>
</feature>
<protein>
    <submittedName>
        <fullName evidence="3">Uncharacterized protein</fullName>
    </submittedName>
</protein>
<feature type="transmembrane region" description="Helical" evidence="2">
    <location>
        <begin position="295"/>
        <end position="319"/>
    </location>
</feature>
<feature type="transmembrane region" description="Helical" evidence="2">
    <location>
        <begin position="265"/>
        <end position="288"/>
    </location>
</feature>
<evidence type="ECO:0000256" key="1">
    <source>
        <dbReference type="SAM" id="MobiDB-lite"/>
    </source>
</evidence>